<comment type="caution">
    <text evidence="2">The sequence shown here is derived from an EMBL/GenBank/DDBJ whole genome shotgun (WGS) entry which is preliminary data.</text>
</comment>
<organism evidence="2 3">
    <name type="scientific">Rarobacter incanus</name>
    <dbReference type="NCBI Taxonomy" id="153494"/>
    <lineage>
        <taxon>Bacteria</taxon>
        <taxon>Bacillati</taxon>
        <taxon>Actinomycetota</taxon>
        <taxon>Actinomycetes</taxon>
        <taxon>Micrococcales</taxon>
        <taxon>Rarobacteraceae</taxon>
        <taxon>Rarobacter</taxon>
    </lineage>
</organism>
<evidence type="ECO:0000313" key="2">
    <source>
        <dbReference type="EMBL" id="TQK75586.1"/>
    </source>
</evidence>
<feature type="region of interest" description="Disordered" evidence="1">
    <location>
        <begin position="33"/>
        <end position="365"/>
    </location>
</feature>
<proteinExistence type="predicted"/>
<dbReference type="EMBL" id="VFNV01000001">
    <property type="protein sequence ID" value="TQK75586.1"/>
    <property type="molecule type" value="Genomic_DNA"/>
</dbReference>
<evidence type="ECO:0000313" key="3">
    <source>
        <dbReference type="Proteomes" id="UP000316181"/>
    </source>
</evidence>
<reference evidence="2 3" key="1">
    <citation type="submission" date="2019-06" db="EMBL/GenBank/DDBJ databases">
        <title>Sequencing the genomes of 1000 actinobacteria strains.</title>
        <authorList>
            <person name="Klenk H.-P."/>
        </authorList>
    </citation>
    <scope>NUCLEOTIDE SEQUENCE [LARGE SCALE GENOMIC DNA]</scope>
    <source>
        <strain evidence="2 3">DSM 10596</strain>
    </source>
</reference>
<feature type="compositionally biased region" description="Basic residues" evidence="1">
    <location>
        <begin position="295"/>
        <end position="313"/>
    </location>
</feature>
<feature type="compositionally biased region" description="Basic residues" evidence="1">
    <location>
        <begin position="202"/>
        <end position="220"/>
    </location>
</feature>
<name>A0A542SLT1_9MICO</name>
<keyword evidence="3" id="KW-1185">Reference proteome</keyword>
<evidence type="ECO:0000256" key="1">
    <source>
        <dbReference type="SAM" id="MobiDB-lite"/>
    </source>
</evidence>
<feature type="compositionally biased region" description="Basic residues" evidence="1">
    <location>
        <begin position="264"/>
        <end position="282"/>
    </location>
</feature>
<feature type="compositionally biased region" description="Polar residues" evidence="1">
    <location>
        <begin position="356"/>
        <end position="365"/>
    </location>
</feature>
<feature type="compositionally biased region" description="Low complexity" evidence="1">
    <location>
        <begin position="151"/>
        <end position="164"/>
    </location>
</feature>
<dbReference type="AlphaFoldDB" id="A0A542SLT1"/>
<dbReference type="Proteomes" id="UP000316181">
    <property type="component" value="Unassembled WGS sequence"/>
</dbReference>
<feature type="compositionally biased region" description="Polar residues" evidence="1">
    <location>
        <begin position="333"/>
        <end position="343"/>
    </location>
</feature>
<gene>
    <name evidence="2" type="ORF">FB389_0216</name>
</gene>
<accession>A0A542SLT1</accession>
<feature type="compositionally biased region" description="Basic residues" evidence="1">
    <location>
        <begin position="233"/>
        <end position="251"/>
    </location>
</feature>
<protein>
    <submittedName>
        <fullName evidence="2">Uncharacterized protein</fullName>
    </submittedName>
</protein>
<sequence>MRATGLLYTSGARAPALPHPAFPLVELPAQRAYRDHPPTAPAGRVPRAAGVSRPPTDRTRWSSSPRSGRIETTHRPHPLVEFPAQRAYRDHPPTAPAGRVPRAAGVSRPPTDRTRWSSSPRSGRIETTHRPHPLVELPAQRAYRDPPPTAPAGRVARAAGVSRPPTDRTCWSSCPRSGRIETPLHKPPRSHQTTALGVPGHPHTRRPRPFQSKPLHKPPRSHQTTALGVPGHPRARRARPFQSKPLHKPPRSHQTTALDVPGHPHTRRPRRFQSKPLHKPPRSHQTTALDVPGHPHTRRPRPFQSKPLHKPPRSHQTTALGVPATPARAERAPSSQNRAQKLSTIAEAAGKRSPVSELSNYEYSG</sequence>